<evidence type="ECO:0000256" key="3">
    <source>
        <dbReference type="ARBA" id="ARBA00022741"/>
    </source>
</evidence>
<feature type="binding site" evidence="5">
    <location>
        <position position="31"/>
    </location>
    <ligand>
        <name>AMP</name>
        <dbReference type="ChEBI" id="CHEBI:456215"/>
    </ligand>
</feature>
<dbReference type="AlphaFoldDB" id="A0A2H0LVD2"/>
<keyword evidence="2 5" id="KW-0545">Nucleotide biosynthesis</keyword>
<feature type="binding site" evidence="5">
    <location>
        <position position="133"/>
    </location>
    <ligand>
        <name>Zn(2+)</name>
        <dbReference type="ChEBI" id="CHEBI:29105"/>
        <note>structural</note>
    </ligand>
</feature>
<dbReference type="InterPro" id="IPR000850">
    <property type="entry name" value="Adenylat/UMP-CMP_kin"/>
</dbReference>
<keyword evidence="3 5" id="KW-0547">Nucleotide-binding</keyword>
<feature type="binding site" evidence="5">
    <location>
        <position position="92"/>
    </location>
    <ligand>
        <name>AMP</name>
        <dbReference type="ChEBI" id="CHEBI:456215"/>
    </ligand>
</feature>
<dbReference type="InterPro" id="IPR027417">
    <property type="entry name" value="P-loop_NTPase"/>
</dbReference>
<dbReference type="NCBIfam" id="NF001380">
    <property type="entry name" value="PRK00279.1-2"/>
    <property type="match status" value="1"/>
</dbReference>
<keyword evidence="4 5" id="KW-0418">Kinase</keyword>
<gene>
    <name evidence="5" type="primary">adk</name>
    <name evidence="9" type="ORF">COV72_08585</name>
</gene>
<dbReference type="GO" id="GO:0004017">
    <property type="term" value="F:AMP kinase activity"/>
    <property type="evidence" value="ECO:0007669"/>
    <property type="project" value="UniProtKB-UniRule"/>
</dbReference>
<comment type="subunit">
    <text evidence="5 7">Monomer.</text>
</comment>
<dbReference type="NCBIfam" id="NF011100">
    <property type="entry name" value="PRK14527.1"/>
    <property type="match status" value="1"/>
</dbReference>
<dbReference type="PANTHER" id="PTHR23359">
    <property type="entry name" value="NUCLEOTIDE KINASE"/>
    <property type="match status" value="1"/>
</dbReference>
<keyword evidence="5" id="KW-0963">Cytoplasm</keyword>
<feature type="binding site" evidence="5">
    <location>
        <position position="153"/>
    </location>
    <ligand>
        <name>Zn(2+)</name>
        <dbReference type="ChEBI" id="CHEBI:29105"/>
        <note>structural</note>
    </ligand>
</feature>
<feature type="domain" description="Adenylate kinase active site lid" evidence="8">
    <location>
        <begin position="127"/>
        <end position="162"/>
    </location>
</feature>
<comment type="subcellular location">
    <subcellularLocation>
        <location evidence="5 7">Cytoplasm</location>
    </subcellularLocation>
</comment>
<dbReference type="PROSITE" id="PS00113">
    <property type="entry name" value="ADENYLATE_KINASE"/>
    <property type="match status" value="1"/>
</dbReference>
<evidence type="ECO:0000313" key="10">
    <source>
        <dbReference type="Proteomes" id="UP000229641"/>
    </source>
</evidence>
<dbReference type="Gene3D" id="3.40.50.300">
    <property type="entry name" value="P-loop containing nucleotide triphosphate hydrolases"/>
    <property type="match status" value="1"/>
</dbReference>
<comment type="catalytic activity">
    <reaction evidence="5 7">
        <text>AMP + ATP = 2 ADP</text>
        <dbReference type="Rhea" id="RHEA:12973"/>
        <dbReference type="ChEBI" id="CHEBI:30616"/>
        <dbReference type="ChEBI" id="CHEBI:456215"/>
        <dbReference type="ChEBI" id="CHEBI:456216"/>
        <dbReference type="EC" id="2.7.4.3"/>
    </reaction>
</comment>
<feature type="binding site" evidence="5">
    <location>
        <position position="199"/>
    </location>
    <ligand>
        <name>ATP</name>
        <dbReference type="ChEBI" id="CHEBI:30616"/>
    </ligand>
</feature>
<comment type="caution">
    <text evidence="9">The sequence shown here is derived from an EMBL/GenBank/DDBJ whole genome shotgun (WGS) entry which is preliminary data.</text>
</comment>
<feature type="binding site" evidence="5">
    <location>
        <begin position="10"/>
        <end position="15"/>
    </location>
    <ligand>
        <name>ATP</name>
        <dbReference type="ChEBI" id="CHEBI:30616"/>
    </ligand>
</feature>
<keyword evidence="1 5" id="KW-0808">Transferase</keyword>
<sequence length="213" mass="23832">MNIVLLGPPGAGKGTQAKLLREYFGLWHISTGDLLRKSIADGTKLGSQAKEFIEKGDLVPDNLVVELLKERLAQPGIEKGFILDGFPRNDAQAGILDAMLKKQAIVIDYVLYLEADEPIIIQRLSGRRVCKNCQQNYHVTNMPSQKDGICDTCSGLLYQRPDDREEAIKNRLLVYLRDTKGLVDYYKKQGKLLKVDANFDAPIVFDGLKKVLL</sequence>
<dbReference type="InterPro" id="IPR007862">
    <property type="entry name" value="Adenylate_kinase_lid-dom"/>
</dbReference>
<reference evidence="9 10" key="1">
    <citation type="submission" date="2017-09" db="EMBL/GenBank/DDBJ databases">
        <title>Depth-based differentiation of microbial function through sediment-hosted aquifers and enrichment of novel symbionts in the deep terrestrial subsurface.</title>
        <authorList>
            <person name="Probst A.J."/>
            <person name="Ladd B."/>
            <person name="Jarett J.K."/>
            <person name="Geller-Mcgrath D.E."/>
            <person name="Sieber C.M."/>
            <person name="Emerson J.B."/>
            <person name="Anantharaman K."/>
            <person name="Thomas B.C."/>
            <person name="Malmstrom R."/>
            <person name="Stieglmeier M."/>
            <person name="Klingl A."/>
            <person name="Woyke T."/>
            <person name="Ryan C.M."/>
            <person name="Banfield J.F."/>
        </authorList>
    </citation>
    <scope>NUCLEOTIDE SEQUENCE [LARGE SCALE GENOMIC DNA]</scope>
    <source>
        <strain evidence="9">CG11_big_fil_rev_8_21_14_0_20_42_13</strain>
    </source>
</reference>
<protein>
    <recommendedName>
        <fullName evidence="5 7">Adenylate kinase</fullName>
        <shortName evidence="5">AK</shortName>
        <ecNumber evidence="5 7">2.7.4.3</ecNumber>
    </recommendedName>
    <alternativeName>
        <fullName evidence="5">ATP-AMP transphosphorylase</fullName>
    </alternativeName>
    <alternativeName>
        <fullName evidence="5">ATP:AMP phosphotransferase</fullName>
    </alternativeName>
    <alternativeName>
        <fullName evidence="5">Adenylate monophosphate kinase</fullName>
    </alternativeName>
</protein>
<evidence type="ECO:0000256" key="4">
    <source>
        <dbReference type="ARBA" id="ARBA00022777"/>
    </source>
</evidence>
<evidence type="ECO:0000256" key="2">
    <source>
        <dbReference type="ARBA" id="ARBA00022727"/>
    </source>
</evidence>
<dbReference type="NCBIfam" id="NF001381">
    <property type="entry name" value="PRK00279.1-3"/>
    <property type="match status" value="1"/>
</dbReference>
<name>A0A2H0LVD2_9BACT</name>
<accession>A0A2H0LVD2</accession>
<dbReference type="UniPathway" id="UPA00588">
    <property type="reaction ID" value="UER00649"/>
</dbReference>
<evidence type="ECO:0000256" key="7">
    <source>
        <dbReference type="RuleBase" id="RU003331"/>
    </source>
</evidence>
<dbReference type="SUPFAM" id="SSF52540">
    <property type="entry name" value="P-loop containing nucleoside triphosphate hydrolases"/>
    <property type="match status" value="1"/>
</dbReference>
<feature type="binding site" evidence="5">
    <location>
        <position position="130"/>
    </location>
    <ligand>
        <name>Zn(2+)</name>
        <dbReference type="ChEBI" id="CHEBI:29105"/>
        <note>structural</note>
    </ligand>
</feature>
<feature type="binding site" evidence="5">
    <location>
        <position position="150"/>
    </location>
    <ligand>
        <name>Zn(2+)</name>
        <dbReference type="ChEBI" id="CHEBI:29105"/>
        <note>structural</note>
    </ligand>
</feature>
<dbReference type="Pfam" id="PF00406">
    <property type="entry name" value="ADK"/>
    <property type="match status" value="1"/>
</dbReference>
<comment type="similarity">
    <text evidence="5 6">Belongs to the adenylate kinase family.</text>
</comment>
<dbReference type="HAMAP" id="MF_00235">
    <property type="entry name" value="Adenylate_kinase_Adk"/>
    <property type="match status" value="1"/>
</dbReference>
<feature type="binding site" evidence="5">
    <location>
        <position position="127"/>
    </location>
    <ligand>
        <name>ATP</name>
        <dbReference type="ChEBI" id="CHEBI:30616"/>
    </ligand>
</feature>
<evidence type="ECO:0000259" key="8">
    <source>
        <dbReference type="Pfam" id="PF05191"/>
    </source>
</evidence>
<comment type="caution">
    <text evidence="5">Lacks conserved residue(s) required for the propagation of feature annotation.</text>
</comment>
<keyword evidence="5" id="KW-0479">Metal-binding</keyword>
<evidence type="ECO:0000256" key="6">
    <source>
        <dbReference type="RuleBase" id="RU003330"/>
    </source>
</evidence>
<feature type="binding site" evidence="5">
    <location>
        <begin position="85"/>
        <end position="88"/>
    </location>
    <ligand>
        <name>AMP</name>
        <dbReference type="ChEBI" id="CHEBI:456215"/>
    </ligand>
</feature>
<dbReference type="InterPro" id="IPR033690">
    <property type="entry name" value="Adenylat_kinase_CS"/>
</dbReference>
<dbReference type="GO" id="GO:0005524">
    <property type="term" value="F:ATP binding"/>
    <property type="evidence" value="ECO:0007669"/>
    <property type="project" value="UniProtKB-UniRule"/>
</dbReference>
<dbReference type="Proteomes" id="UP000229641">
    <property type="component" value="Unassembled WGS sequence"/>
</dbReference>
<evidence type="ECO:0000256" key="5">
    <source>
        <dbReference type="HAMAP-Rule" id="MF_00235"/>
    </source>
</evidence>
<dbReference type="GO" id="GO:0044209">
    <property type="term" value="P:AMP salvage"/>
    <property type="evidence" value="ECO:0007669"/>
    <property type="project" value="UniProtKB-UniRule"/>
</dbReference>
<feature type="binding site" evidence="5">
    <location>
        <position position="36"/>
    </location>
    <ligand>
        <name>AMP</name>
        <dbReference type="ChEBI" id="CHEBI:456215"/>
    </ligand>
</feature>
<organism evidence="9 10">
    <name type="scientific">Candidatus Ghiorseimicrobium undicola</name>
    <dbReference type="NCBI Taxonomy" id="1974746"/>
    <lineage>
        <taxon>Bacteria</taxon>
        <taxon>Pseudomonadati</taxon>
        <taxon>Candidatus Omnitrophota</taxon>
        <taxon>Candidatus Ghiorseimicrobium</taxon>
    </lineage>
</organism>
<feature type="region of interest" description="LID" evidence="5">
    <location>
        <begin position="126"/>
        <end position="163"/>
    </location>
</feature>
<evidence type="ECO:0000313" key="9">
    <source>
        <dbReference type="EMBL" id="PIQ88352.1"/>
    </source>
</evidence>
<proteinExistence type="inferred from homology"/>
<dbReference type="GO" id="GO:0005737">
    <property type="term" value="C:cytoplasm"/>
    <property type="evidence" value="ECO:0007669"/>
    <property type="project" value="UniProtKB-SubCell"/>
</dbReference>
<feature type="region of interest" description="NMP" evidence="5">
    <location>
        <begin position="30"/>
        <end position="59"/>
    </location>
</feature>
<dbReference type="Pfam" id="PF05191">
    <property type="entry name" value="ADK_lid"/>
    <property type="match status" value="1"/>
</dbReference>
<comment type="pathway">
    <text evidence="5">Purine metabolism; AMP biosynthesis via salvage pathway; AMP from ADP: step 1/1.</text>
</comment>
<dbReference type="EC" id="2.7.4.3" evidence="5 7"/>
<dbReference type="FunFam" id="3.40.50.300:FF:000106">
    <property type="entry name" value="Adenylate kinase mitochondrial"/>
    <property type="match status" value="1"/>
</dbReference>
<evidence type="ECO:0000256" key="1">
    <source>
        <dbReference type="ARBA" id="ARBA00022679"/>
    </source>
</evidence>
<feature type="binding site" evidence="5">
    <location>
        <begin position="57"/>
        <end position="59"/>
    </location>
    <ligand>
        <name>AMP</name>
        <dbReference type="ChEBI" id="CHEBI:456215"/>
    </ligand>
</feature>
<comment type="function">
    <text evidence="5">Catalyzes the reversible transfer of the terminal phosphate group between ATP and AMP. Plays an important role in cellular energy homeostasis and in adenine nucleotide metabolism.</text>
</comment>
<dbReference type="EMBL" id="PCWA01000109">
    <property type="protein sequence ID" value="PIQ88352.1"/>
    <property type="molecule type" value="Genomic_DNA"/>
</dbReference>
<dbReference type="PRINTS" id="PR00094">
    <property type="entry name" value="ADENYLTKNASE"/>
</dbReference>
<dbReference type="NCBIfam" id="TIGR01351">
    <property type="entry name" value="adk"/>
    <property type="match status" value="1"/>
</dbReference>
<dbReference type="InterPro" id="IPR006259">
    <property type="entry name" value="Adenyl_kin_sub"/>
</dbReference>
<dbReference type="CDD" id="cd01428">
    <property type="entry name" value="ADK"/>
    <property type="match status" value="1"/>
</dbReference>
<keyword evidence="5 7" id="KW-0067">ATP-binding</keyword>
<comment type="domain">
    <text evidence="5">Consists of three domains, a large central CORE domain and two small peripheral domains, NMPbind and LID, which undergo movements during catalysis. The LID domain closes over the site of phosphoryl transfer upon ATP binding. Assembling and dissambling the active center during each catalytic cycle provides an effective means to prevent ATP hydrolysis. Some bacteria have evolved a zinc-coordinating structure that stabilizes the LID domain.</text>
</comment>
<keyword evidence="5" id="KW-0862">Zinc</keyword>
<feature type="binding site" evidence="5">
    <location>
        <position position="171"/>
    </location>
    <ligand>
        <name>AMP</name>
        <dbReference type="ChEBI" id="CHEBI:456215"/>
    </ligand>
</feature>
<feature type="binding site" evidence="5">
    <location>
        <position position="160"/>
    </location>
    <ligand>
        <name>AMP</name>
        <dbReference type="ChEBI" id="CHEBI:456215"/>
    </ligand>
</feature>
<dbReference type="GO" id="GO:0008270">
    <property type="term" value="F:zinc ion binding"/>
    <property type="evidence" value="ECO:0007669"/>
    <property type="project" value="UniProtKB-UniRule"/>
</dbReference>